<reference evidence="2 3" key="1">
    <citation type="submission" date="2018-09" db="EMBL/GenBank/DDBJ databases">
        <title>Genome sequencing of Nocardioides immobilis CCTCC AB 2017083 for comparison to Nocardioides silvaticus.</title>
        <authorList>
            <person name="Li C."/>
            <person name="Wang G."/>
        </authorList>
    </citation>
    <scope>NUCLEOTIDE SEQUENCE [LARGE SCALE GENOMIC DNA]</scope>
    <source>
        <strain evidence="2 3">CCTCC AB 2017083</strain>
    </source>
</reference>
<dbReference type="Gene3D" id="3.10.450.50">
    <property type="match status" value="1"/>
</dbReference>
<dbReference type="OrthoDB" id="3813297at2"/>
<comment type="caution">
    <text evidence="2">The sequence shown here is derived from an EMBL/GenBank/DDBJ whole genome shotgun (WGS) entry which is preliminary data.</text>
</comment>
<proteinExistence type="predicted"/>
<feature type="domain" description="SnoaL-like" evidence="1">
    <location>
        <begin position="9"/>
        <end position="120"/>
    </location>
</feature>
<protein>
    <recommendedName>
        <fullName evidence="1">SnoaL-like domain-containing protein</fullName>
    </recommendedName>
</protein>
<gene>
    <name evidence="2" type="ORF">D0Z08_03790</name>
</gene>
<dbReference type="Proteomes" id="UP000283644">
    <property type="component" value="Unassembled WGS sequence"/>
</dbReference>
<dbReference type="AlphaFoldDB" id="A0A417Y6H8"/>
<keyword evidence="3" id="KW-1185">Reference proteome</keyword>
<sequence>MSAQPIQVVEAFYDAASRRDGEALVELVTNSFHVDAAVEWPAGLPYGGRVEGAPTLRKVFAALATPEPVLGPENLEVVSVVDGGRQIAVQVAFDWRANGATISSGALELWTFDEGLVTEVRAYYWDTAACQALMQAQPA</sequence>
<dbReference type="RefSeq" id="WP_118922849.1">
    <property type="nucleotide sequence ID" value="NZ_QXGH01000010.1"/>
</dbReference>
<dbReference type="Pfam" id="PF12680">
    <property type="entry name" value="SnoaL_2"/>
    <property type="match status" value="1"/>
</dbReference>
<dbReference type="InterPro" id="IPR032710">
    <property type="entry name" value="NTF2-like_dom_sf"/>
</dbReference>
<evidence type="ECO:0000259" key="1">
    <source>
        <dbReference type="Pfam" id="PF12680"/>
    </source>
</evidence>
<name>A0A417Y6H8_9ACTN</name>
<dbReference type="SUPFAM" id="SSF54427">
    <property type="entry name" value="NTF2-like"/>
    <property type="match status" value="1"/>
</dbReference>
<dbReference type="InterPro" id="IPR037401">
    <property type="entry name" value="SnoaL-like"/>
</dbReference>
<dbReference type="EMBL" id="QXGH01000010">
    <property type="protein sequence ID" value="RHW28126.1"/>
    <property type="molecule type" value="Genomic_DNA"/>
</dbReference>
<evidence type="ECO:0000313" key="2">
    <source>
        <dbReference type="EMBL" id="RHW28126.1"/>
    </source>
</evidence>
<accession>A0A417Y6H8</accession>
<evidence type="ECO:0000313" key="3">
    <source>
        <dbReference type="Proteomes" id="UP000283644"/>
    </source>
</evidence>
<organism evidence="2 3">
    <name type="scientific">Nocardioides immobilis</name>
    <dbReference type="NCBI Taxonomy" id="2049295"/>
    <lineage>
        <taxon>Bacteria</taxon>
        <taxon>Bacillati</taxon>
        <taxon>Actinomycetota</taxon>
        <taxon>Actinomycetes</taxon>
        <taxon>Propionibacteriales</taxon>
        <taxon>Nocardioidaceae</taxon>
        <taxon>Nocardioides</taxon>
    </lineage>
</organism>